<dbReference type="PANTHER" id="PTHR37299:SF1">
    <property type="entry name" value="STAGE 0 SPORULATION PROTEIN A HOMOLOG"/>
    <property type="match status" value="1"/>
</dbReference>
<dbReference type="Pfam" id="PF00072">
    <property type="entry name" value="Response_reg"/>
    <property type="match status" value="1"/>
</dbReference>
<accession>A0A363NUJ3</accession>
<dbReference type="Proteomes" id="UP000250831">
    <property type="component" value="Unassembled WGS sequence"/>
</dbReference>
<dbReference type="SUPFAM" id="SSF52172">
    <property type="entry name" value="CheY-like"/>
    <property type="match status" value="1"/>
</dbReference>
<dbReference type="InterPro" id="IPR001789">
    <property type="entry name" value="Sig_transdc_resp-reg_receiver"/>
</dbReference>
<dbReference type="Gene3D" id="3.40.50.2300">
    <property type="match status" value="1"/>
</dbReference>
<sequence length="260" mass="30385">MKILIIEDEKAVSNDLLFTIKKIWESRPQLNIFQVYTVKESINYLETEEIPDLIFSDIQLGDGTCFEIFRQIEIKSPVIFCTAYDEFAIQAFKANGIDYILKPFMTETIRKALDKYDNLRKLFSNNTSAPNYEGILKLLSELREENRVASILVYIKDRILPIKLEDIALFFLEENDIYLLTLDGKKYSSNKSLDELEKITGNYFFRANRQFLVSRRIISSAHNFFSRKLALNLTIPFSPQIIISKEKKTTFLDWLSQVTK</sequence>
<evidence type="ECO:0000259" key="2">
    <source>
        <dbReference type="PROSITE" id="PS50110"/>
    </source>
</evidence>
<dbReference type="AlphaFoldDB" id="A0A363NUJ3"/>
<keyword evidence="1" id="KW-0597">Phosphoprotein</keyword>
<keyword evidence="4" id="KW-1185">Reference proteome</keyword>
<gene>
    <name evidence="3" type="ORF">DCO56_14165</name>
</gene>
<name>A0A363NUJ3_9SPHI</name>
<evidence type="ECO:0000313" key="3">
    <source>
        <dbReference type="EMBL" id="PUV24485.1"/>
    </source>
</evidence>
<dbReference type="EMBL" id="QCXX01000003">
    <property type="protein sequence ID" value="PUV24485.1"/>
    <property type="molecule type" value="Genomic_DNA"/>
</dbReference>
<protein>
    <submittedName>
        <fullName evidence="3">DNA-binding response regulator</fullName>
    </submittedName>
</protein>
<evidence type="ECO:0000313" key="4">
    <source>
        <dbReference type="Proteomes" id="UP000250831"/>
    </source>
</evidence>
<dbReference type="GO" id="GO:0003677">
    <property type="term" value="F:DNA binding"/>
    <property type="evidence" value="ECO:0007669"/>
    <property type="project" value="UniProtKB-KW"/>
</dbReference>
<dbReference type="SMART" id="SM00850">
    <property type="entry name" value="LytTR"/>
    <property type="match status" value="1"/>
</dbReference>
<dbReference type="PROSITE" id="PS50110">
    <property type="entry name" value="RESPONSE_REGULATORY"/>
    <property type="match status" value="1"/>
</dbReference>
<dbReference type="InterPro" id="IPR007492">
    <property type="entry name" value="LytTR_DNA-bd_dom"/>
</dbReference>
<evidence type="ECO:0000256" key="1">
    <source>
        <dbReference type="PROSITE-ProRule" id="PRU00169"/>
    </source>
</evidence>
<dbReference type="OrthoDB" id="9787344at2"/>
<dbReference type="RefSeq" id="WP_108634411.1">
    <property type="nucleotide sequence ID" value="NZ_QCXX01000003.1"/>
</dbReference>
<reference evidence="3 4" key="1">
    <citation type="submission" date="2018-04" db="EMBL/GenBank/DDBJ databases">
        <title>Sphingobacterium sp. M46 Genome.</title>
        <authorList>
            <person name="Cheng J."/>
            <person name="Li Y."/>
        </authorList>
    </citation>
    <scope>NUCLEOTIDE SEQUENCE [LARGE SCALE GENOMIC DNA]</scope>
    <source>
        <strain evidence="3 4">M46</strain>
    </source>
</reference>
<dbReference type="Gene3D" id="2.40.50.1020">
    <property type="entry name" value="LytTr DNA-binding domain"/>
    <property type="match status" value="1"/>
</dbReference>
<dbReference type="PANTHER" id="PTHR37299">
    <property type="entry name" value="TRANSCRIPTIONAL REGULATOR-RELATED"/>
    <property type="match status" value="1"/>
</dbReference>
<dbReference type="GO" id="GO:0000156">
    <property type="term" value="F:phosphorelay response regulator activity"/>
    <property type="evidence" value="ECO:0007669"/>
    <property type="project" value="InterPro"/>
</dbReference>
<dbReference type="SMART" id="SM00448">
    <property type="entry name" value="REC"/>
    <property type="match status" value="1"/>
</dbReference>
<feature type="domain" description="Response regulatory" evidence="2">
    <location>
        <begin position="2"/>
        <end position="117"/>
    </location>
</feature>
<dbReference type="Pfam" id="PF04397">
    <property type="entry name" value="LytTR"/>
    <property type="match status" value="1"/>
</dbReference>
<keyword evidence="3" id="KW-0238">DNA-binding</keyword>
<dbReference type="InterPro" id="IPR046947">
    <property type="entry name" value="LytR-like"/>
</dbReference>
<proteinExistence type="predicted"/>
<feature type="modified residue" description="4-aspartylphosphate" evidence="1">
    <location>
        <position position="57"/>
    </location>
</feature>
<dbReference type="InterPro" id="IPR011006">
    <property type="entry name" value="CheY-like_superfamily"/>
</dbReference>
<organism evidence="3 4">
    <name type="scientific">Sphingobacterium athyrii</name>
    <dbReference type="NCBI Taxonomy" id="2152717"/>
    <lineage>
        <taxon>Bacteria</taxon>
        <taxon>Pseudomonadati</taxon>
        <taxon>Bacteroidota</taxon>
        <taxon>Sphingobacteriia</taxon>
        <taxon>Sphingobacteriales</taxon>
        <taxon>Sphingobacteriaceae</taxon>
        <taxon>Sphingobacterium</taxon>
    </lineage>
</organism>
<comment type="caution">
    <text evidence="3">The sequence shown here is derived from an EMBL/GenBank/DDBJ whole genome shotgun (WGS) entry which is preliminary data.</text>
</comment>